<dbReference type="SUPFAM" id="SSF49363">
    <property type="entry name" value="Purple acid phosphatase, N-terminal domain"/>
    <property type="match status" value="1"/>
</dbReference>
<dbReference type="InterPro" id="IPR008963">
    <property type="entry name" value="Purple_acid_Pase-like_N"/>
</dbReference>
<evidence type="ECO:0000259" key="1">
    <source>
        <dbReference type="Pfam" id="PF16656"/>
    </source>
</evidence>
<evidence type="ECO:0000313" key="3">
    <source>
        <dbReference type="Proteomes" id="UP001196413"/>
    </source>
</evidence>
<sequence>MAVIWTTFDYDKMTVKYGTSTSNLRFTATDEGVKRWQSGTSVRCTHRAAMRNLQPSTTYCFVYFFL</sequence>
<dbReference type="GO" id="GO:0003993">
    <property type="term" value="F:acid phosphatase activity"/>
    <property type="evidence" value="ECO:0007669"/>
    <property type="project" value="InterPro"/>
</dbReference>
<organism evidence="2 3">
    <name type="scientific">Parelaphostrongylus tenuis</name>
    <name type="common">Meningeal worm</name>
    <dbReference type="NCBI Taxonomy" id="148309"/>
    <lineage>
        <taxon>Eukaryota</taxon>
        <taxon>Metazoa</taxon>
        <taxon>Ecdysozoa</taxon>
        <taxon>Nematoda</taxon>
        <taxon>Chromadorea</taxon>
        <taxon>Rhabditida</taxon>
        <taxon>Rhabditina</taxon>
        <taxon>Rhabditomorpha</taxon>
        <taxon>Strongyloidea</taxon>
        <taxon>Metastrongylidae</taxon>
        <taxon>Parelaphostrongylus</taxon>
    </lineage>
</organism>
<dbReference type="Proteomes" id="UP001196413">
    <property type="component" value="Unassembled WGS sequence"/>
</dbReference>
<dbReference type="Pfam" id="PF16656">
    <property type="entry name" value="Pur_ac_phosph_N"/>
    <property type="match status" value="1"/>
</dbReference>
<reference evidence="2" key="1">
    <citation type="submission" date="2021-06" db="EMBL/GenBank/DDBJ databases">
        <title>Parelaphostrongylus tenuis whole genome reference sequence.</title>
        <authorList>
            <person name="Garwood T.J."/>
            <person name="Larsen P.A."/>
            <person name="Fountain-Jones N.M."/>
            <person name="Garbe J.R."/>
            <person name="Macchietto M.G."/>
            <person name="Kania S.A."/>
            <person name="Gerhold R.W."/>
            <person name="Richards J.E."/>
            <person name="Wolf T.M."/>
        </authorList>
    </citation>
    <scope>NUCLEOTIDE SEQUENCE</scope>
    <source>
        <strain evidence="2">MNPRO001-30</strain>
        <tissue evidence="2">Meninges</tissue>
    </source>
</reference>
<protein>
    <recommendedName>
        <fullName evidence="1">Purple acid phosphatase N-terminal domain-containing protein</fullName>
    </recommendedName>
</protein>
<dbReference type="InterPro" id="IPR015914">
    <property type="entry name" value="PAPs_N"/>
</dbReference>
<feature type="domain" description="Purple acid phosphatase N-terminal" evidence="1">
    <location>
        <begin position="1"/>
        <end position="62"/>
    </location>
</feature>
<comment type="caution">
    <text evidence="2">The sequence shown here is derived from an EMBL/GenBank/DDBJ whole genome shotgun (WGS) entry which is preliminary data.</text>
</comment>
<evidence type="ECO:0000313" key="2">
    <source>
        <dbReference type="EMBL" id="KAJ1349890.1"/>
    </source>
</evidence>
<dbReference type="GO" id="GO:0046872">
    <property type="term" value="F:metal ion binding"/>
    <property type="evidence" value="ECO:0007669"/>
    <property type="project" value="InterPro"/>
</dbReference>
<gene>
    <name evidence="2" type="ORF">KIN20_005565</name>
</gene>
<dbReference type="Gene3D" id="2.60.40.380">
    <property type="entry name" value="Purple acid phosphatase-like, N-terminal"/>
    <property type="match status" value="1"/>
</dbReference>
<dbReference type="AlphaFoldDB" id="A0AAD5M0K1"/>
<keyword evidence="3" id="KW-1185">Reference proteome</keyword>
<dbReference type="EMBL" id="JAHQIW010000769">
    <property type="protein sequence ID" value="KAJ1349890.1"/>
    <property type="molecule type" value="Genomic_DNA"/>
</dbReference>
<accession>A0AAD5M0K1</accession>
<name>A0AAD5M0K1_PARTN</name>
<proteinExistence type="predicted"/>